<dbReference type="PROSITE" id="PS50089">
    <property type="entry name" value="ZF_RING_2"/>
    <property type="match status" value="1"/>
</dbReference>
<sequence>MLPTIDSKAIFARFVTIIQGTAQQLSPQPPKTHYGYCYLCRESLQQPPTYTGASNGEHIQVCLTPDAITQLPNCGHSFHHKCFHLDQHLSCPVCFRPFLVIRISQATDSWIYQCPPHFVRWLSFWSMVLERRKRIPSYSPWRLAAKIRDPKCSFFMPGEVFMQFQR</sequence>
<reference evidence="4 6" key="2">
    <citation type="submission" date="2018-07" db="EMBL/GenBank/DDBJ databases">
        <title>Draft Genome Assemblies for Five Robust Yarrowia lipolytica Strains Exhibiting High Lipid Production and Pentose Sugar Utilization and Sugar Alcohol Secretion from Undetoxified Lignocellulosic Biomass Hydrolysates.</title>
        <authorList>
            <consortium name="DOE Joint Genome Institute"/>
            <person name="Walker C."/>
            <person name="Ryu S."/>
            <person name="Na H."/>
            <person name="Zane M."/>
            <person name="LaButti K."/>
            <person name="Lipzen A."/>
            <person name="Haridas S."/>
            <person name="Barry K."/>
            <person name="Grigoriev I.V."/>
            <person name="Quarterman J."/>
            <person name="Slininger P."/>
            <person name="Dien B."/>
            <person name="Trinh C.T."/>
        </authorList>
    </citation>
    <scope>NUCLEOTIDE SEQUENCE [LARGE SCALE GENOMIC DNA]</scope>
    <source>
        <strain evidence="4 6">YB392</strain>
    </source>
</reference>
<dbReference type="SMART" id="SM00184">
    <property type="entry name" value="RING"/>
    <property type="match status" value="1"/>
</dbReference>
<dbReference type="Proteomes" id="UP000256601">
    <property type="component" value="Unassembled WGS sequence"/>
</dbReference>
<organism evidence="3 5">
    <name type="scientific">Yarrowia lipolytica</name>
    <name type="common">Candida lipolytica</name>
    <dbReference type="NCBI Taxonomy" id="4952"/>
    <lineage>
        <taxon>Eukaryota</taxon>
        <taxon>Fungi</taxon>
        <taxon>Dikarya</taxon>
        <taxon>Ascomycota</taxon>
        <taxon>Saccharomycotina</taxon>
        <taxon>Dipodascomycetes</taxon>
        <taxon>Dipodascales</taxon>
        <taxon>Dipodascales incertae sedis</taxon>
        <taxon>Yarrowia</taxon>
    </lineage>
</organism>
<keyword evidence="1" id="KW-0862">Zinc</keyword>
<accession>A0A1D8NBS2</accession>
<dbReference type="EMBL" id="CP017555">
    <property type="protein sequence ID" value="AOW03081.1"/>
    <property type="molecule type" value="Genomic_DNA"/>
</dbReference>
<dbReference type="Proteomes" id="UP000182444">
    <property type="component" value="Chromosome 1C"/>
</dbReference>
<dbReference type="VEuPathDB" id="FungiDB:YALI1_C26533g"/>
<dbReference type="InterPro" id="IPR013083">
    <property type="entry name" value="Znf_RING/FYVE/PHD"/>
</dbReference>
<evidence type="ECO:0000313" key="4">
    <source>
        <dbReference type="EMBL" id="RDW25833.1"/>
    </source>
</evidence>
<evidence type="ECO:0000313" key="5">
    <source>
        <dbReference type="Proteomes" id="UP000182444"/>
    </source>
</evidence>
<feature type="domain" description="RING-type" evidence="2">
    <location>
        <begin position="37"/>
        <end position="94"/>
    </location>
</feature>
<protein>
    <recommendedName>
        <fullName evidence="2">RING-type domain-containing protein</fullName>
    </recommendedName>
</protein>
<evidence type="ECO:0000259" key="2">
    <source>
        <dbReference type="PROSITE" id="PS50089"/>
    </source>
</evidence>
<gene>
    <name evidence="4" type="ORF">B0I71DRAFT_131864</name>
    <name evidence="3" type="ORF">YALI1_C26533g</name>
</gene>
<evidence type="ECO:0000256" key="1">
    <source>
        <dbReference type="PROSITE-ProRule" id="PRU00175"/>
    </source>
</evidence>
<evidence type="ECO:0000313" key="6">
    <source>
        <dbReference type="Proteomes" id="UP000256601"/>
    </source>
</evidence>
<dbReference type="SUPFAM" id="SSF57850">
    <property type="entry name" value="RING/U-box"/>
    <property type="match status" value="1"/>
</dbReference>
<keyword evidence="1" id="KW-0863">Zinc-finger</keyword>
<dbReference type="Gene3D" id="3.30.40.10">
    <property type="entry name" value="Zinc/RING finger domain, C3HC4 (zinc finger)"/>
    <property type="match status" value="1"/>
</dbReference>
<reference evidence="3 5" key="1">
    <citation type="journal article" date="2016" name="PLoS ONE">
        <title>Sequence Assembly of Yarrowia lipolytica Strain W29/CLIB89 Shows Transposable Element Diversity.</title>
        <authorList>
            <person name="Magnan C."/>
            <person name="Yu J."/>
            <person name="Chang I."/>
            <person name="Jahn E."/>
            <person name="Kanomata Y."/>
            <person name="Wu J."/>
            <person name="Zeller M."/>
            <person name="Oakes M."/>
            <person name="Baldi P."/>
            <person name="Sandmeyer S."/>
        </authorList>
    </citation>
    <scope>NUCLEOTIDE SEQUENCE [LARGE SCALE GENOMIC DNA]</scope>
    <source>
        <strain evidence="3">CLIB89</strain>
        <strain evidence="5">CLIB89(W29)</strain>
    </source>
</reference>
<dbReference type="InterPro" id="IPR001841">
    <property type="entry name" value="Znf_RING"/>
</dbReference>
<dbReference type="GO" id="GO:0008270">
    <property type="term" value="F:zinc ion binding"/>
    <property type="evidence" value="ECO:0007669"/>
    <property type="project" value="UniProtKB-KW"/>
</dbReference>
<keyword evidence="1" id="KW-0479">Metal-binding</keyword>
<dbReference type="EMBL" id="KZ858992">
    <property type="protein sequence ID" value="RDW25833.1"/>
    <property type="molecule type" value="Genomic_DNA"/>
</dbReference>
<dbReference type="AlphaFoldDB" id="A0A1D8NBS2"/>
<proteinExistence type="predicted"/>
<evidence type="ECO:0000313" key="3">
    <source>
        <dbReference type="EMBL" id="AOW03081.1"/>
    </source>
</evidence>
<name>A0A1D8NBS2_YARLL</name>